<name>A0A0C3D6P3_OIDMZ</name>
<dbReference type="InParanoid" id="A0A0C3D6P3"/>
<reference evidence="1 2" key="1">
    <citation type="submission" date="2014-04" db="EMBL/GenBank/DDBJ databases">
        <authorList>
            <consortium name="DOE Joint Genome Institute"/>
            <person name="Kuo A."/>
            <person name="Martino E."/>
            <person name="Perotto S."/>
            <person name="Kohler A."/>
            <person name="Nagy L.G."/>
            <person name="Floudas D."/>
            <person name="Copeland A."/>
            <person name="Barry K.W."/>
            <person name="Cichocki N."/>
            <person name="Veneault-Fourrey C."/>
            <person name="LaButti K."/>
            <person name="Lindquist E.A."/>
            <person name="Lipzen A."/>
            <person name="Lundell T."/>
            <person name="Morin E."/>
            <person name="Murat C."/>
            <person name="Sun H."/>
            <person name="Tunlid A."/>
            <person name="Henrissat B."/>
            <person name="Grigoriev I.V."/>
            <person name="Hibbett D.S."/>
            <person name="Martin F."/>
            <person name="Nordberg H.P."/>
            <person name="Cantor M.N."/>
            <person name="Hua S.X."/>
        </authorList>
    </citation>
    <scope>NUCLEOTIDE SEQUENCE [LARGE SCALE GENOMIC DNA]</scope>
    <source>
        <strain evidence="1 2">Zn</strain>
    </source>
</reference>
<dbReference type="AlphaFoldDB" id="A0A0C3D6P3"/>
<evidence type="ECO:0000313" key="1">
    <source>
        <dbReference type="EMBL" id="KIM97572.1"/>
    </source>
</evidence>
<evidence type="ECO:0000313" key="2">
    <source>
        <dbReference type="Proteomes" id="UP000054321"/>
    </source>
</evidence>
<proteinExistence type="predicted"/>
<accession>A0A0C3D6P3</accession>
<dbReference type="Proteomes" id="UP000054321">
    <property type="component" value="Unassembled WGS sequence"/>
</dbReference>
<keyword evidence="2" id="KW-1185">Reference proteome</keyword>
<organism evidence="1 2">
    <name type="scientific">Oidiodendron maius (strain Zn)</name>
    <dbReference type="NCBI Taxonomy" id="913774"/>
    <lineage>
        <taxon>Eukaryota</taxon>
        <taxon>Fungi</taxon>
        <taxon>Dikarya</taxon>
        <taxon>Ascomycota</taxon>
        <taxon>Pezizomycotina</taxon>
        <taxon>Leotiomycetes</taxon>
        <taxon>Leotiomycetes incertae sedis</taxon>
        <taxon>Myxotrichaceae</taxon>
        <taxon>Oidiodendron</taxon>
    </lineage>
</organism>
<protein>
    <submittedName>
        <fullName evidence="1">Uncharacterized protein</fullName>
    </submittedName>
</protein>
<dbReference type="EMBL" id="KN832882">
    <property type="protein sequence ID" value="KIM97572.1"/>
    <property type="molecule type" value="Genomic_DNA"/>
</dbReference>
<reference evidence="2" key="2">
    <citation type="submission" date="2015-01" db="EMBL/GenBank/DDBJ databases">
        <title>Evolutionary Origins and Diversification of the Mycorrhizal Mutualists.</title>
        <authorList>
            <consortium name="DOE Joint Genome Institute"/>
            <consortium name="Mycorrhizal Genomics Consortium"/>
            <person name="Kohler A."/>
            <person name="Kuo A."/>
            <person name="Nagy L.G."/>
            <person name="Floudas D."/>
            <person name="Copeland A."/>
            <person name="Barry K.W."/>
            <person name="Cichocki N."/>
            <person name="Veneault-Fourrey C."/>
            <person name="LaButti K."/>
            <person name="Lindquist E.A."/>
            <person name="Lipzen A."/>
            <person name="Lundell T."/>
            <person name="Morin E."/>
            <person name="Murat C."/>
            <person name="Riley R."/>
            <person name="Ohm R."/>
            <person name="Sun H."/>
            <person name="Tunlid A."/>
            <person name="Henrissat B."/>
            <person name="Grigoriev I.V."/>
            <person name="Hibbett D.S."/>
            <person name="Martin F."/>
        </authorList>
    </citation>
    <scope>NUCLEOTIDE SEQUENCE [LARGE SCALE GENOMIC DNA]</scope>
    <source>
        <strain evidence="2">Zn</strain>
    </source>
</reference>
<dbReference type="HOGENOM" id="CLU_1797044_0_0_1"/>
<sequence length="144" mass="15524">MSISAGTLGPITTLIRLIHSVAWLDSESSSPSDICAHSWLPVLPHPPHLLFLLPSDDATGSGTGLCLSWPGSALAHGVGSGVRVLADYDQSMRSEEAWNYHTQLRPEHDNHALIPSLRLVLHCPVSAHAEVRGPGFQRVERRGA</sequence>
<gene>
    <name evidence="1" type="ORF">OIDMADRAFT_58176</name>
</gene>